<protein>
    <submittedName>
        <fullName evidence="1">Uncharacterized protein</fullName>
    </submittedName>
</protein>
<evidence type="ECO:0000313" key="2">
    <source>
        <dbReference type="Proteomes" id="UP001549291"/>
    </source>
</evidence>
<dbReference type="PROSITE" id="PS51257">
    <property type="entry name" value="PROKAR_LIPOPROTEIN"/>
    <property type="match status" value="1"/>
</dbReference>
<dbReference type="Proteomes" id="UP001549291">
    <property type="component" value="Unassembled WGS sequence"/>
</dbReference>
<comment type="caution">
    <text evidence="1">The sequence shown here is derived from an EMBL/GenBank/DDBJ whole genome shotgun (WGS) entry which is preliminary data.</text>
</comment>
<accession>A0ABV2RV47</accession>
<evidence type="ECO:0000313" key="1">
    <source>
        <dbReference type="EMBL" id="MET4720786.1"/>
    </source>
</evidence>
<gene>
    <name evidence="1" type="ORF">ABIF63_004892</name>
</gene>
<organism evidence="1 2">
    <name type="scientific">Bradyrhizobium japonicum</name>
    <dbReference type="NCBI Taxonomy" id="375"/>
    <lineage>
        <taxon>Bacteria</taxon>
        <taxon>Pseudomonadati</taxon>
        <taxon>Pseudomonadota</taxon>
        <taxon>Alphaproteobacteria</taxon>
        <taxon>Hyphomicrobiales</taxon>
        <taxon>Nitrobacteraceae</taxon>
        <taxon>Bradyrhizobium</taxon>
    </lineage>
</organism>
<reference evidence="1 2" key="1">
    <citation type="submission" date="2024-06" db="EMBL/GenBank/DDBJ databases">
        <title>Genomic Encyclopedia of Type Strains, Phase V (KMG-V): Genome sequencing to study the core and pangenomes of soil and plant-associated prokaryotes.</title>
        <authorList>
            <person name="Whitman W."/>
        </authorList>
    </citation>
    <scope>NUCLEOTIDE SEQUENCE [LARGE SCALE GENOMIC DNA]</scope>
    <source>
        <strain evidence="1 2">USDA 160</strain>
    </source>
</reference>
<keyword evidence="2" id="KW-1185">Reference proteome</keyword>
<proteinExistence type="predicted"/>
<name>A0ABV2RV47_BRAJP</name>
<sequence>MERFFQLMEREPAVATYLVGHIVSLACAMEIDPRRPLELPLWLATRPALSPLWTRILVISADRAKPLQQAHIEERWTGDEPTRKYVGYAAGKPCLQITLDRELDMLRFTFL</sequence>
<dbReference type="RefSeq" id="WP_248888405.1">
    <property type="nucleotide sequence ID" value="NZ_CP066351.1"/>
</dbReference>
<dbReference type="EMBL" id="JBEPTQ010000002">
    <property type="protein sequence ID" value="MET4720786.1"/>
    <property type="molecule type" value="Genomic_DNA"/>
</dbReference>